<accession>A0A1Y4DL28</accession>
<reference evidence="4" key="1">
    <citation type="submission" date="2017-04" db="EMBL/GenBank/DDBJ databases">
        <title>Function of individual gut microbiota members based on whole genome sequencing of pure cultures obtained from chicken caecum.</title>
        <authorList>
            <person name="Medvecky M."/>
            <person name="Cejkova D."/>
            <person name="Polansky O."/>
            <person name="Karasova D."/>
            <person name="Kubasova T."/>
            <person name="Cizek A."/>
            <person name="Rychlik I."/>
        </authorList>
    </citation>
    <scope>NUCLEOTIDE SEQUENCE [LARGE SCALE GENOMIC DNA]</scope>
    <source>
        <strain evidence="4">An273</strain>
    </source>
</reference>
<name>A0A1Y4DL28_9BACT</name>
<gene>
    <name evidence="3" type="ORF">B5F75_03895</name>
</gene>
<dbReference type="Pfam" id="PF08486">
    <property type="entry name" value="SpoIID"/>
    <property type="match status" value="1"/>
</dbReference>
<comment type="caution">
    <text evidence="3">The sequence shown here is derived from an EMBL/GenBank/DDBJ whole genome shotgun (WGS) entry which is preliminary data.</text>
</comment>
<proteinExistence type="predicted"/>
<dbReference type="SMART" id="SM00028">
    <property type="entry name" value="TPR"/>
    <property type="match status" value="2"/>
</dbReference>
<evidence type="ECO:0000313" key="4">
    <source>
        <dbReference type="Proteomes" id="UP000196368"/>
    </source>
</evidence>
<dbReference type="InterPro" id="IPR011990">
    <property type="entry name" value="TPR-like_helical_dom_sf"/>
</dbReference>
<dbReference type="InterPro" id="IPR019734">
    <property type="entry name" value="TPR_rpt"/>
</dbReference>
<keyword evidence="4" id="KW-1185">Reference proteome</keyword>
<sequence length="826" mass="91866">MPGGVFRPRTGRFPSRMKTRHMAWTNGFNLRERVFYPLLFFVRETIPGKRSAQKIAAPCRGGPARPRQNRGKHLPCLEPPGKKRAPCVRRGKGGVFAGPIWYNLYMKKCLLLSVILGVAAGLPGLAWGAAETAADNAASEEEAVQTVSKSTLAATRVDSKLNETVLHKSVLDYYLPADIAAVAKKCAAGEIDECYFSFKTFENASDAKTAAAANLELAVLSLQRGLVKQAVKYIDQACAFNPDDPFAELTRGWILLSSGKYKKARKSFQDLLYLTADFEYVSSAKLGTALAWYLDGDKEKAATELQYLYTSNPYTISFVSYMLGRIASEMKSSRKLAPVFLQQSLTHDARNYAAVELFAQLSEKEKNDLRAWQYYATLYSLDPDNKDLAKKIEKYAKKLGDKSIDYLFYLRLEQPIVHEMLSTPSEKVKMALYANREQIPQELLSFSLMPSGTMRVEDEKLGEVLRSPSYIQKTIVFNPQTGGVDFTNDKGHVEFSAKRPFTVTVENPNKTLLVREATAQNIFAADLSDKELKGTLIVIPTPQGIKLVNEVYAEDLIPALLATQVQDITHDSALKALAVVFRSALLQAVQDHQDQPYHITDNDLHFKFKGINLIFKNLLDASKESAKIRLTEAQAGAYADCGVLTADSLENTADKPGYIFSPANVSKYLLSNPPADLYSRPQDPTQWAGIKWMYLYDGKEIENRIAYKQNIGKLRALTPTSFTEKGRILSMRFEGSKGSYEAKTPQEVAFILSAGTMRSNLFDIVPFYKGKNIKSVLVRGYDTGLGYGLCLQGADGLAKQGADYMAIIKYYFPQARILDTTTGTIK</sequence>
<feature type="domain" description="Sporulation stage II protein D amidase enhancer LytB N-terminal" evidence="2">
    <location>
        <begin position="543"/>
        <end position="614"/>
    </location>
</feature>
<dbReference type="AlphaFoldDB" id="A0A1Y4DL28"/>
<organism evidence="3 4">
    <name type="scientific">Candidatus Avelusimicrobium gallicola</name>
    <dbReference type="NCBI Taxonomy" id="2562704"/>
    <lineage>
        <taxon>Bacteria</taxon>
        <taxon>Pseudomonadati</taxon>
        <taxon>Elusimicrobiota</taxon>
        <taxon>Elusimicrobia</taxon>
        <taxon>Elusimicrobiales</taxon>
        <taxon>Elusimicrobiaceae</taxon>
        <taxon>Candidatus Avelusimicrobium</taxon>
    </lineage>
</organism>
<dbReference type="Gene3D" id="1.25.40.10">
    <property type="entry name" value="Tetratricopeptide repeat domain"/>
    <property type="match status" value="1"/>
</dbReference>
<dbReference type="InterPro" id="IPR013693">
    <property type="entry name" value="SpoIID/LytB_N"/>
</dbReference>
<evidence type="ECO:0000256" key="1">
    <source>
        <dbReference type="SAM" id="MobiDB-lite"/>
    </source>
</evidence>
<evidence type="ECO:0000259" key="2">
    <source>
        <dbReference type="Pfam" id="PF08486"/>
    </source>
</evidence>
<feature type="region of interest" description="Disordered" evidence="1">
    <location>
        <begin position="53"/>
        <end position="74"/>
    </location>
</feature>
<dbReference type="EMBL" id="NFJD01000002">
    <property type="protein sequence ID" value="OUO57000.1"/>
    <property type="molecule type" value="Genomic_DNA"/>
</dbReference>
<protein>
    <recommendedName>
        <fullName evidence="2">Sporulation stage II protein D amidase enhancer LytB N-terminal domain-containing protein</fullName>
    </recommendedName>
</protein>
<evidence type="ECO:0000313" key="3">
    <source>
        <dbReference type="EMBL" id="OUO57000.1"/>
    </source>
</evidence>
<dbReference type="SUPFAM" id="SSF48452">
    <property type="entry name" value="TPR-like"/>
    <property type="match status" value="1"/>
</dbReference>
<dbReference type="Proteomes" id="UP000196368">
    <property type="component" value="Unassembled WGS sequence"/>
</dbReference>